<evidence type="ECO:0000256" key="2">
    <source>
        <dbReference type="ARBA" id="ARBA00008791"/>
    </source>
</evidence>
<dbReference type="InterPro" id="IPR014729">
    <property type="entry name" value="Rossmann-like_a/b/a_fold"/>
</dbReference>
<dbReference type="InterPro" id="IPR006015">
    <property type="entry name" value="Universal_stress_UspA"/>
</dbReference>
<evidence type="ECO:0000256" key="9">
    <source>
        <dbReference type="SAM" id="Phobius"/>
    </source>
</evidence>
<dbReference type="Gene3D" id="3.40.50.620">
    <property type="entry name" value="HUPs"/>
    <property type="match status" value="1"/>
</dbReference>
<feature type="transmembrane region" description="Helical" evidence="9">
    <location>
        <begin position="149"/>
        <end position="169"/>
    </location>
</feature>
<keyword evidence="3" id="KW-0813">Transport</keyword>
<comment type="caution">
    <text evidence="11">The sequence shown here is derived from an EMBL/GenBank/DDBJ whole genome shotgun (WGS) entry which is preliminary data.</text>
</comment>
<dbReference type="AlphaFoldDB" id="A0A271J5D4"/>
<dbReference type="RefSeq" id="WP_095511855.1">
    <property type="nucleotide sequence ID" value="NZ_MQWD01000001.1"/>
</dbReference>
<feature type="transmembrane region" description="Helical" evidence="9">
    <location>
        <begin position="34"/>
        <end position="52"/>
    </location>
</feature>
<dbReference type="GO" id="GO:1902600">
    <property type="term" value="P:proton transmembrane transport"/>
    <property type="evidence" value="ECO:0007669"/>
    <property type="project" value="InterPro"/>
</dbReference>
<keyword evidence="8 9" id="KW-0472">Membrane</keyword>
<organism evidence="11 12">
    <name type="scientific">Rubrivirga marina</name>
    <dbReference type="NCBI Taxonomy" id="1196024"/>
    <lineage>
        <taxon>Bacteria</taxon>
        <taxon>Pseudomonadati</taxon>
        <taxon>Rhodothermota</taxon>
        <taxon>Rhodothermia</taxon>
        <taxon>Rhodothermales</taxon>
        <taxon>Rubricoccaceae</taxon>
        <taxon>Rubrivirga</taxon>
    </lineage>
</organism>
<feature type="transmembrane region" description="Helical" evidence="9">
    <location>
        <begin position="6"/>
        <end position="27"/>
    </location>
</feature>
<dbReference type="PANTHER" id="PTHR43562">
    <property type="entry name" value="NAPA-TYPE SODIUM/HYDROGEN ANTIPORTER"/>
    <property type="match status" value="1"/>
</dbReference>
<accession>A0A271J5D4</accession>
<dbReference type="PROSITE" id="PS51094">
    <property type="entry name" value="PTS_EIIA_TYPE_2"/>
    <property type="match status" value="1"/>
</dbReference>
<dbReference type="GO" id="GO:0016020">
    <property type="term" value="C:membrane"/>
    <property type="evidence" value="ECO:0007669"/>
    <property type="project" value="UniProtKB-SubCell"/>
</dbReference>
<dbReference type="Pfam" id="PF00359">
    <property type="entry name" value="PTS_EIIA_2"/>
    <property type="match status" value="1"/>
</dbReference>
<feature type="transmembrane region" description="Helical" evidence="9">
    <location>
        <begin position="89"/>
        <end position="112"/>
    </location>
</feature>
<dbReference type="Gene3D" id="1.20.1530.20">
    <property type="match status" value="1"/>
</dbReference>
<feature type="domain" description="PTS EIIA type-2" evidence="10">
    <location>
        <begin position="671"/>
        <end position="825"/>
    </location>
</feature>
<evidence type="ECO:0000259" key="10">
    <source>
        <dbReference type="PROSITE" id="PS51094"/>
    </source>
</evidence>
<feature type="transmembrane region" description="Helical" evidence="9">
    <location>
        <begin position="362"/>
        <end position="383"/>
    </location>
</feature>
<protein>
    <recommendedName>
        <fullName evidence="10">PTS EIIA type-2 domain-containing protein</fullName>
    </recommendedName>
</protein>
<evidence type="ECO:0000256" key="5">
    <source>
        <dbReference type="ARBA" id="ARBA00022692"/>
    </source>
</evidence>
<evidence type="ECO:0000256" key="4">
    <source>
        <dbReference type="ARBA" id="ARBA00022449"/>
    </source>
</evidence>
<feature type="transmembrane region" description="Helical" evidence="9">
    <location>
        <begin position="181"/>
        <end position="202"/>
    </location>
</feature>
<feature type="transmembrane region" description="Helical" evidence="9">
    <location>
        <begin position="267"/>
        <end position="289"/>
    </location>
</feature>
<dbReference type="Proteomes" id="UP000216339">
    <property type="component" value="Unassembled WGS sequence"/>
</dbReference>
<sequence length="843" mass="87027">MHDLPLTEPVAVFTVVLLILLAAPLVARRGVPSAVVLLAAGVALGPHALGVLDRDPTMVLLGTIGLLYIMFLAGLEIDLHELEEGKARSLGFGAATFVLPQIVGALVGRLVLGMGWPAAVLLGSVFASHTLLAYPAAARLGLQKERATTTAVGATILTDTLALLVLAVVATGAREGGGFDALVFVRVAGALLVVGGIVLWGLPRLGAWFFRTAAQDATIEFVFVLAAVFVCALGVEALGVEPIIGAFLAGLGLNRLVPEGGPLMNRIGFFGTALFVPFFLLSTGMLVDLGAFAEAGAARAWTVALAMTGTLLVTKGTAALLLRPVFGFSADEVRLAFGLTVPQAAATLAAVLVGVEVGLFDGAVLNGTIAMVFVTCVVGPVVVERAGRRLAQAASERVPDARDARDRVLVSLANPATAEALVDLAMLARGPDAAAPLAAVTVVQGGPDQSAAVAMGERTLSAAVVHAAGAEVPVLPLVRVESNVARALARAAAETRASLLVMGWDGSATAARVLFGSVPDRVLRETPTAVLIARETRPPATIRRLLVAVPPLAELEPGFRAAAATLLGLAARAGAEVVALTPAPYAEAVREAFARARRGGPAPEVRPLDRWGDLPTTLDASLRPTDALALISARQGAIAWRASLDRLPRVLARRHPDLSLFVVFPGQVPVSAILPSGLTSGDRAFLDRLRPDSVRLGLHADEPAGLFRQALGDALPAEVAERLADVPPDARPEIRPGVVLSHLRSPVVDEPVLGVGVSRDGVTMPGASGPVHVVLALVVPDRVPSRRYLGWLSLVARMLRDDATVDAVREAETPGEARAALLAALHGPDADPEDAPPGGDPAP</sequence>
<keyword evidence="6 9" id="KW-1133">Transmembrane helix</keyword>
<evidence type="ECO:0000256" key="7">
    <source>
        <dbReference type="ARBA" id="ARBA00023065"/>
    </source>
</evidence>
<feature type="transmembrane region" description="Helical" evidence="9">
    <location>
        <begin position="118"/>
        <end position="137"/>
    </location>
</feature>
<feature type="transmembrane region" description="Helical" evidence="9">
    <location>
        <begin position="301"/>
        <end position="322"/>
    </location>
</feature>
<dbReference type="PANTHER" id="PTHR43562:SF4">
    <property type="entry name" value="NA(+)_H(+) ANTIPORTER NHAS5"/>
    <property type="match status" value="1"/>
</dbReference>
<feature type="transmembrane region" description="Helical" evidence="9">
    <location>
        <begin position="334"/>
        <end position="355"/>
    </location>
</feature>
<dbReference type="Pfam" id="PF00999">
    <property type="entry name" value="Na_H_Exchanger"/>
    <property type="match status" value="1"/>
</dbReference>
<evidence type="ECO:0000313" key="12">
    <source>
        <dbReference type="Proteomes" id="UP000216339"/>
    </source>
</evidence>
<feature type="transmembrane region" description="Helical" evidence="9">
    <location>
        <begin position="222"/>
        <end position="247"/>
    </location>
</feature>
<feature type="transmembrane region" description="Helical" evidence="9">
    <location>
        <begin position="58"/>
        <end position="77"/>
    </location>
</feature>
<evidence type="ECO:0000313" key="11">
    <source>
        <dbReference type="EMBL" id="PAP78175.1"/>
    </source>
</evidence>
<gene>
    <name evidence="11" type="ORF">BSZ37_17920</name>
</gene>
<dbReference type="InterPro" id="IPR002178">
    <property type="entry name" value="PTS_EIIA_type-2_dom"/>
</dbReference>
<dbReference type="EMBL" id="MQWD01000001">
    <property type="protein sequence ID" value="PAP78175.1"/>
    <property type="molecule type" value="Genomic_DNA"/>
</dbReference>
<keyword evidence="7" id="KW-0406">Ion transport</keyword>
<dbReference type="PRINTS" id="PR01438">
    <property type="entry name" value="UNVRSLSTRESS"/>
</dbReference>
<comment type="subcellular location">
    <subcellularLocation>
        <location evidence="1">Membrane</location>
        <topology evidence="1">Multi-pass membrane protein</topology>
    </subcellularLocation>
</comment>
<evidence type="ECO:0000256" key="8">
    <source>
        <dbReference type="ARBA" id="ARBA00023136"/>
    </source>
</evidence>
<dbReference type="InterPro" id="IPR016152">
    <property type="entry name" value="PTrfase/Anion_transptr"/>
</dbReference>
<keyword evidence="5 9" id="KW-0812">Transmembrane</keyword>
<reference evidence="11 12" key="1">
    <citation type="submission" date="2016-11" db="EMBL/GenBank/DDBJ databases">
        <title>Study of marine rhodopsin-containing bacteria.</title>
        <authorList>
            <person name="Yoshizawa S."/>
            <person name="Kumagai Y."/>
            <person name="Kogure K."/>
        </authorList>
    </citation>
    <scope>NUCLEOTIDE SEQUENCE [LARGE SCALE GENOMIC DNA]</scope>
    <source>
        <strain evidence="11 12">SAORIC-28</strain>
    </source>
</reference>
<keyword evidence="12" id="KW-1185">Reference proteome</keyword>
<dbReference type="GO" id="GO:0015297">
    <property type="term" value="F:antiporter activity"/>
    <property type="evidence" value="ECO:0007669"/>
    <property type="project" value="UniProtKB-KW"/>
</dbReference>
<evidence type="ECO:0000256" key="3">
    <source>
        <dbReference type="ARBA" id="ARBA00022448"/>
    </source>
</evidence>
<comment type="similarity">
    <text evidence="2">Belongs to the universal stress protein A family.</text>
</comment>
<dbReference type="Pfam" id="PF00582">
    <property type="entry name" value="Usp"/>
    <property type="match status" value="1"/>
</dbReference>
<evidence type="ECO:0000256" key="6">
    <source>
        <dbReference type="ARBA" id="ARBA00022989"/>
    </source>
</evidence>
<dbReference type="InterPro" id="IPR006153">
    <property type="entry name" value="Cation/H_exchanger_TM"/>
</dbReference>
<keyword evidence="4" id="KW-0050">Antiport</keyword>
<dbReference type="SUPFAM" id="SSF55804">
    <property type="entry name" value="Phoshotransferase/anion transport protein"/>
    <property type="match status" value="1"/>
</dbReference>
<dbReference type="Gene3D" id="3.40.930.10">
    <property type="entry name" value="Mannitol-specific EII, Chain A"/>
    <property type="match status" value="1"/>
</dbReference>
<name>A0A271J5D4_9BACT</name>
<dbReference type="InterPro" id="IPR006016">
    <property type="entry name" value="UspA"/>
</dbReference>
<dbReference type="OrthoDB" id="9793589at2"/>
<evidence type="ECO:0000256" key="1">
    <source>
        <dbReference type="ARBA" id="ARBA00004141"/>
    </source>
</evidence>
<dbReference type="InterPro" id="IPR038770">
    <property type="entry name" value="Na+/solute_symporter_sf"/>
</dbReference>
<proteinExistence type="inferred from homology"/>
<dbReference type="SUPFAM" id="SSF52402">
    <property type="entry name" value="Adenine nucleotide alpha hydrolases-like"/>
    <property type="match status" value="1"/>
</dbReference>